<proteinExistence type="predicted"/>
<name>A0A1H0SLM5_9ACTN</name>
<reference evidence="3" key="1">
    <citation type="submission" date="2016-10" db="EMBL/GenBank/DDBJ databases">
        <authorList>
            <person name="Varghese N."/>
            <person name="Submissions S."/>
        </authorList>
    </citation>
    <scope>NUCLEOTIDE SEQUENCE [LARGE SCALE GENOMIC DNA]</scope>
    <source>
        <strain evidence="3">DSM 45843</strain>
    </source>
</reference>
<dbReference type="RefSeq" id="WP_091248510.1">
    <property type="nucleotide sequence ID" value="NZ_FNIR01000013.1"/>
</dbReference>
<dbReference type="Proteomes" id="UP000199088">
    <property type="component" value="Unassembled WGS sequence"/>
</dbReference>
<feature type="compositionally biased region" description="Polar residues" evidence="1">
    <location>
        <begin position="7"/>
        <end position="17"/>
    </location>
</feature>
<dbReference type="AlphaFoldDB" id="A0A1H0SLM5"/>
<evidence type="ECO:0000256" key="1">
    <source>
        <dbReference type="SAM" id="MobiDB-lite"/>
    </source>
</evidence>
<dbReference type="OrthoDB" id="9844068at2"/>
<dbReference type="EMBL" id="FNIR01000013">
    <property type="protein sequence ID" value="SDP42651.1"/>
    <property type="molecule type" value="Genomic_DNA"/>
</dbReference>
<evidence type="ECO:0000313" key="2">
    <source>
        <dbReference type="EMBL" id="SDP42651.1"/>
    </source>
</evidence>
<protein>
    <submittedName>
        <fullName evidence="2">Uncharacterized protein</fullName>
    </submittedName>
</protein>
<dbReference type="STRING" id="1052260.SAMN05660199_03892"/>
<accession>A0A1H0SLM5</accession>
<evidence type="ECO:0000313" key="3">
    <source>
        <dbReference type="Proteomes" id="UP000199088"/>
    </source>
</evidence>
<sequence length="106" mass="11241">MTAFGSARSTPTSTSADTRPRAEVIPIGGRTGLPVSLAEAAAAAPVSDRLLWVEYLTLGGTGDLEWFRAHLRSTEPGDARTQAEHAVVVAMFTELFTDEGIALRVV</sequence>
<feature type="region of interest" description="Disordered" evidence="1">
    <location>
        <begin position="1"/>
        <end position="21"/>
    </location>
</feature>
<organism evidence="2 3">
    <name type="scientific">Klenkia soli</name>
    <dbReference type="NCBI Taxonomy" id="1052260"/>
    <lineage>
        <taxon>Bacteria</taxon>
        <taxon>Bacillati</taxon>
        <taxon>Actinomycetota</taxon>
        <taxon>Actinomycetes</taxon>
        <taxon>Geodermatophilales</taxon>
        <taxon>Geodermatophilaceae</taxon>
        <taxon>Klenkia</taxon>
    </lineage>
</organism>
<keyword evidence="3" id="KW-1185">Reference proteome</keyword>
<gene>
    <name evidence="2" type="ORF">SAMN05660199_03892</name>
</gene>